<dbReference type="InterPro" id="IPR050736">
    <property type="entry name" value="Sensor_HK_Regulatory"/>
</dbReference>
<evidence type="ECO:0000256" key="3">
    <source>
        <dbReference type="ARBA" id="ARBA00004314"/>
    </source>
</evidence>
<evidence type="ECO:0000256" key="13">
    <source>
        <dbReference type="SAM" id="MobiDB-lite"/>
    </source>
</evidence>
<protein>
    <recommendedName>
        <fullName evidence="4">histidine kinase</fullName>
        <ecNumber evidence="4">2.7.13.3</ecNumber>
    </recommendedName>
</protein>
<dbReference type="Gene3D" id="3.30.565.10">
    <property type="entry name" value="Histidine kinase-like ATPase, C-terminal domain"/>
    <property type="match status" value="1"/>
</dbReference>
<dbReference type="InterPro" id="IPR005467">
    <property type="entry name" value="His_kinase_dom"/>
</dbReference>
<dbReference type="Gene3D" id="1.10.287.130">
    <property type="match status" value="1"/>
</dbReference>
<dbReference type="PANTHER" id="PTHR43711">
    <property type="entry name" value="TWO-COMPONENT HISTIDINE KINASE"/>
    <property type="match status" value="1"/>
</dbReference>
<dbReference type="PANTHER" id="PTHR43711:SF1">
    <property type="entry name" value="HISTIDINE KINASE 1"/>
    <property type="match status" value="1"/>
</dbReference>
<keyword evidence="8" id="KW-0547">Nucleotide-binding</keyword>
<reference evidence="16 17" key="1">
    <citation type="submission" date="2019-07" db="EMBL/GenBank/DDBJ databases">
        <title>Whole genome shotgun sequence of Aneurinibacillus danicus NBRC 102444.</title>
        <authorList>
            <person name="Hosoyama A."/>
            <person name="Uohara A."/>
            <person name="Ohji S."/>
            <person name="Ichikawa N."/>
        </authorList>
    </citation>
    <scope>NUCLEOTIDE SEQUENCE [LARGE SCALE GENOMIC DNA]</scope>
    <source>
        <strain evidence="16 17">NBRC 102444</strain>
    </source>
</reference>
<dbReference type="Pfam" id="PF02518">
    <property type="entry name" value="HATPase_c"/>
    <property type="match status" value="1"/>
</dbReference>
<gene>
    <name evidence="16" type="ORF">ADA01nite_09900</name>
</gene>
<evidence type="ECO:0000256" key="8">
    <source>
        <dbReference type="ARBA" id="ARBA00022741"/>
    </source>
</evidence>
<dbReference type="InterPro" id="IPR003661">
    <property type="entry name" value="HisK_dim/P_dom"/>
</dbReference>
<evidence type="ECO:0000256" key="14">
    <source>
        <dbReference type="SAM" id="Phobius"/>
    </source>
</evidence>
<evidence type="ECO:0000259" key="15">
    <source>
        <dbReference type="PROSITE" id="PS50109"/>
    </source>
</evidence>
<keyword evidence="11" id="KW-0902">Two-component regulatory system</keyword>
<dbReference type="InterPro" id="IPR004358">
    <property type="entry name" value="Sig_transdc_His_kin-like_C"/>
</dbReference>
<feature type="transmembrane region" description="Helical" evidence="14">
    <location>
        <begin position="26"/>
        <end position="47"/>
    </location>
</feature>
<sequence>MRFNWLSRIQHWKKDVFIHTQTRLTFQYSVLIMVFLTLFITIVYFLVHTTISREQEQQLHILADQQTLEIKNALKDGVLSQQELDNINTTQENGNQFFYYVINPSGRILFGEAVIGRSQPEILRLLQGWMPQSNEIHYGTITIHPPRRGGPHEGPLRKGPPHEEERHPIDLMMTGRAIYLGDQLVGIYYTGKDISFYYELIRRLLAILVTLGLLFLGIALGLSYFMSKRAMIPIRNSFHRQREFVADASHELRTPLSILQSSLDVLEMEESKQMSGFSQNVLSNMKNEVRRMTHLVGDLLTLARSDSGVPVLRYETFDLIPPVEQLIRSAQTLAQAKNINLQFHAPSTLTVHGDHERIRQLLYILLDNAIKYTPNEGSVSLTLSAASREKQQALRIVVQDTGIGIPPEEQGRIFDRFYRVDKNRSRQMGGTGLGLSIAKWIAEAHHGTIQVSSIPEKGSTFTVMMPIVRQKA</sequence>
<dbReference type="SMART" id="SM00387">
    <property type="entry name" value="HATPase_c"/>
    <property type="match status" value="1"/>
</dbReference>
<organism evidence="16 17">
    <name type="scientific">Aneurinibacillus danicus</name>
    <dbReference type="NCBI Taxonomy" id="267746"/>
    <lineage>
        <taxon>Bacteria</taxon>
        <taxon>Bacillati</taxon>
        <taxon>Bacillota</taxon>
        <taxon>Bacilli</taxon>
        <taxon>Bacillales</taxon>
        <taxon>Paenibacillaceae</taxon>
        <taxon>Aneurinibacillus group</taxon>
        <taxon>Aneurinibacillus</taxon>
    </lineage>
</organism>
<dbReference type="GO" id="GO:0045121">
    <property type="term" value="C:membrane raft"/>
    <property type="evidence" value="ECO:0007669"/>
    <property type="project" value="UniProtKB-SubCell"/>
</dbReference>
<keyword evidence="6" id="KW-0597">Phosphoprotein</keyword>
<evidence type="ECO:0000256" key="10">
    <source>
        <dbReference type="ARBA" id="ARBA00022840"/>
    </source>
</evidence>
<dbReference type="CDD" id="cd16922">
    <property type="entry name" value="HATPase_EvgS-ArcB-TorS-like"/>
    <property type="match status" value="1"/>
</dbReference>
<evidence type="ECO:0000313" key="16">
    <source>
        <dbReference type="EMBL" id="GEN33530.1"/>
    </source>
</evidence>
<feature type="domain" description="Histidine kinase" evidence="15">
    <location>
        <begin position="247"/>
        <end position="469"/>
    </location>
</feature>
<dbReference type="AlphaFoldDB" id="A0A511V3N3"/>
<dbReference type="FunFam" id="3.30.565.10:FF:000023">
    <property type="entry name" value="PAS domain-containing sensor histidine kinase"/>
    <property type="match status" value="1"/>
</dbReference>
<dbReference type="RefSeq" id="WP_246147225.1">
    <property type="nucleotide sequence ID" value="NZ_BJXX01000047.1"/>
</dbReference>
<feature type="transmembrane region" description="Helical" evidence="14">
    <location>
        <begin position="204"/>
        <end position="226"/>
    </location>
</feature>
<evidence type="ECO:0000256" key="5">
    <source>
        <dbReference type="ARBA" id="ARBA00022475"/>
    </source>
</evidence>
<keyword evidence="9" id="KW-0418">Kinase</keyword>
<keyword evidence="14" id="KW-0812">Transmembrane</keyword>
<keyword evidence="7" id="KW-0808">Transferase</keyword>
<evidence type="ECO:0000256" key="2">
    <source>
        <dbReference type="ARBA" id="ARBA00004236"/>
    </source>
</evidence>
<comment type="catalytic activity">
    <reaction evidence="1">
        <text>ATP + protein L-histidine = ADP + protein N-phospho-L-histidine.</text>
        <dbReference type="EC" id="2.7.13.3"/>
    </reaction>
</comment>
<dbReference type="Proteomes" id="UP000321157">
    <property type="component" value="Unassembled WGS sequence"/>
</dbReference>
<evidence type="ECO:0000256" key="12">
    <source>
        <dbReference type="ARBA" id="ARBA00023136"/>
    </source>
</evidence>
<keyword evidence="17" id="KW-1185">Reference proteome</keyword>
<feature type="compositionally biased region" description="Basic and acidic residues" evidence="13">
    <location>
        <begin position="150"/>
        <end position="166"/>
    </location>
</feature>
<dbReference type="GO" id="GO:0005524">
    <property type="term" value="F:ATP binding"/>
    <property type="evidence" value="ECO:0007669"/>
    <property type="project" value="UniProtKB-KW"/>
</dbReference>
<dbReference type="GO" id="GO:0000155">
    <property type="term" value="F:phosphorelay sensor kinase activity"/>
    <property type="evidence" value="ECO:0007669"/>
    <property type="project" value="InterPro"/>
</dbReference>
<dbReference type="FunFam" id="1.10.287.130:FF:000001">
    <property type="entry name" value="Two-component sensor histidine kinase"/>
    <property type="match status" value="1"/>
</dbReference>
<evidence type="ECO:0000313" key="17">
    <source>
        <dbReference type="Proteomes" id="UP000321157"/>
    </source>
</evidence>
<dbReference type="GO" id="GO:0005886">
    <property type="term" value="C:plasma membrane"/>
    <property type="evidence" value="ECO:0007669"/>
    <property type="project" value="UniProtKB-SubCell"/>
</dbReference>
<keyword evidence="12 14" id="KW-0472">Membrane</keyword>
<comment type="subcellular location">
    <subcellularLocation>
        <location evidence="2">Cell membrane</location>
    </subcellularLocation>
    <subcellularLocation>
        <location evidence="3">Membrane raft</location>
        <topology evidence="3">Multi-pass membrane protein</topology>
    </subcellularLocation>
</comment>
<dbReference type="SMART" id="SM00388">
    <property type="entry name" value="HisKA"/>
    <property type="match status" value="1"/>
</dbReference>
<evidence type="ECO:0000256" key="11">
    <source>
        <dbReference type="ARBA" id="ARBA00023012"/>
    </source>
</evidence>
<dbReference type="SUPFAM" id="SSF55874">
    <property type="entry name" value="ATPase domain of HSP90 chaperone/DNA topoisomerase II/histidine kinase"/>
    <property type="match status" value="1"/>
</dbReference>
<dbReference type="CDD" id="cd00082">
    <property type="entry name" value="HisKA"/>
    <property type="match status" value="1"/>
</dbReference>
<dbReference type="EMBL" id="BJXX01000047">
    <property type="protein sequence ID" value="GEN33530.1"/>
    <property type="molecule type" value="Genomic_DNA"/>
</dbReference>
<comment type="caution">
    <text evidence="16">The sequence shown here is derived from an EMBL/GenBank/DDBJ whole genome shotgun (WGS) entry which is preliminary data.</text>
</comment>
<dbReference type="InterPro" id="IPR036890">
    <property type="entry name" value="HATPase_C_sf"/>
</dbReference>
<evidence type="ECO:0000256" key="6">
    <source>
        <dbReference type="ARBA" id="ARBA00022553"/>
    </source>
</evidence>
<evidence type="ECO:0000256" key="1">
    <source>
        <dbReference type="ARBA" id="ARBA00000085"/>
    </source>
</evidence>
<keyword evidence="14" id="KW-1133">Transmembrane helix</keyword>
<evidence type="ECO:0000256" key="4">
    <source>
        <dbReference type="ARBA" id="ARBA00012438"/>
    </source>
</evidence>
<dbReference type="InterPro" id="IPR036097">
    <property type="entry name" value="HisK_dim/P_sf"/>
</dbReference>
<dbReference type="Pfam" id="PF00512">
    <property type="entry name" value="HisKA"/>
    <property type="match status" value="1"/>
</dbReference>
<dbReference type="EC" id="2.7.13.3" evidence="4"/>
<evidence type="ECO:0000256" key="9">
    <source>
        <dbReference type="ARBA" id="ARBA00022777"/>
    </source>
</evidence>
<dbReference type="PRINTS" id="PR00344">
    <property type="entry name" value="BCTRLSENSOR"/>
</dbReference>
<keyword evidence="5" id="KW-1003">Cell membrane</keyword>
<accession>A0A511V3N3</accession>
<dbReference type="PROSITE" id="PS50109">
    <property type="entry name" value="HIS_KIN"/>
    <property type="match status" value="1"/>
</dbReference>
<name>A0A511V3N3_9BACL</name>
<keyword evidence="10" id="KW-0067">ATP-binding</keyword>
<proteinExistence type="predicted"/>
<feature type="region of interest" description="Disordered" evidence="13">
    <location>
        <begin position="143"/>
        <end position="166"/>
    </location>
</feature>
<dbReference type="SUPFAM" id="SSF47384">
    <property type="entry name" value="Homodimeric domain of signal transducing histidine kinase"/>
    <property type="match status" value="1"/>
</dbReference>
<dbReference type="InterPro" id="IPR003594">
    <property type="entry name" value="HATPase_dom"/>
</dbReference>
<evidence type="ECO:0000256" key="7">
    <source>
        <dbReference type="ARBA" id="ARBA00022679"/>
    </source>
</evidence>